<dbReference type="Gene3D" id="1.20.1730.10">
    <property type="entry name" value="Sodium/glucose cotransporter"/>
    <property type="match status" value="2"/>
</dbReference>
<feature type="transmembrane region" description="Helical" evidence="11">
    <location>
        <begin position="662"/>
        <end position="685"/>
    </location>
</feature>
<evidence type="ECO:0000256" key="8">
    <source>
        <dbReference type="ARBA" id="ARBA00023065"/>
    </source>
</evidence>
<comment type="caution">
    <text evidence="12">The sequence shown here is derived from an EMBL/GenBank/DDBJ whole genome shotgun (WGS) entry which is preliminary data.</text>
</comment>
<evidence type="ECO:0000313" key="13">
    <source>
        <dbReference type="Proteomes" id="UP001054837"/>
    </source>
</evidence>
<feature type="transmembrane region" description="Helical" evidence="11">
    <location>
        <begin position="1039"/>
        <end position="1062"/>
    </location>
</feature>
<keyword evidence="4" id="KW-1003">Cell membrane</keyword>
<feature type="transmembrane region" description="Helical" evidence="11">
    <location>
        <begin position="782"/>
        <end position="801"/>
    </location>
</feature>
<feature type="transmembrane region" description="Helical" evidence="11">
    <location>
        <begin position="209"/>
        <end position="230"/>
    </location>
</feature>
<feature type="transmembrane region" description="Helical" evidence="11">
    <location>
        <begin position="265"/>
        <end position="282"/>
    </location>
</feature>
<dbReference type="Pfam" id="PF00474">
    <property type="entry name" value="SSF"/>
    <property type="match status" value="2"/>
</dbReference>
<feature type="transmembrane region" description="Helical" evidence="11">
    <location>
        <begin position="80"/>
        <end position="99"/>
    </location>
</feature>
<dbReference type="PANTHER" id="PTHR42985:SF40">
    <property type="entry name" value="LD47995P-RELATED"/>
    <property type="match status" value="1"/>
</dbReference>
<feature type="transmembrane region" description="Helical" evidence="11">
    <location>
        <begin position="37"/>
        <end position="59"/>
    </location>
</feature>
<dbReference type="AlphaFoldDB" id="A0AAV4UYQ2"/>
<keyword evidence="5 11" id="KW-0812">Transmembrane</keyword>
<reference evidence="12 13" key="1">
    <citation type="submission" date="2021-06" db="EMBL/GenBank/DDBJ databases">
        <title>Caerostris darwini draft genome.</title>
        <authorList>
            <person name="Kono N."/>
            <person name="Arakawa K."/>
        </authorList>
    </citation>
    <scope>NUCLEOTIDE SEQUENCE [LARGE SCALE GENOMIC DNA]</scope>
</reference>
<feature type="transmembrane region" description="Helical" evidence="11">
    <location>
        <begin position="414"/>
        <end position="434"/>
    </location>
</feature>
<dbReference type="InterPro" id="IPR038377">
    <property type="entry name" value="Na/Glc_symporter_sf"/>
</dbReference>
<keyword evidence="7" id="KW-0915">Sodium</keyword>
<proteinExistence type="inferred from homology"/>
<feature type="transmembrane region" description="Helical" evidence="11">
    <location>
        <begin position="931"/>
        <end position="957"/>
    </location>
</feature>
<evidence type="ECO:0000313" key="12">
    <source>
        <dbReference type="EMBL" id="GIY62584.1"/>
    </source>
</evidence>
<keyword evidence="3" id="KW-0813">Transport</keyword>
<dbReference type="GO" id="GO:0015293">
    <property type="term" value="F:symporter activity"/>
    <property type="evidence" value="ECO:0007669"/>
    <property type="project" value="TreeGrafter"/>
</dbReference>
<evidence type="ECO:0000256" key="7">
    <source>
        <dbReference type="ARBA" id="ARBA00023053"/>
    </source>
</evidence>
<evidence type="ECO:0000256" key="2">
    <source>
        <dbReference type="ARBA" id="ARBA00006434"/>
    </source>
</evidence>
<keyword evidence="9 11" id="KW-0472">Membrane</keyword>
<feature type="transmembrane region" description="Helical" evidence="11">
    <location>
        <begin position="154"/>
        <end position="173"/>
    </location>
</feature>
<evidence type="ECO:0000256" key="1">
    <source>
        <dbReference type="ARBA" id="ARBA00004651"/>
    </source>
</evidence>
<dbReference type="InterPro" id="IPR051163">
    <property type="entry name" value="Sodium:Solute_Symporter_SSF"/>
</dbReference>
<keyword evidence="8" id="KW-0406">Ion transport</keyword>
<dbReference type="PROSITE" id="PS50283">
    <property type="entry name" value="NA_SOLUT_SYMP_3"/>
    <property type="match status" value="2"/>
</dbReference>
<feature type="transmembrane region" description="Helical" evidence="11">
    <location>
        <begin position="813"/>
        <end position="832"/>
    </location>
</feature>
<feature type="transmembrane region" description="Helical" evidence="11">
    <location>
        <begin position="303"/>
        <end position="328"/>
    </location>
</feature>
<evidence type="ECO:0000256" key="9">
    <source>
        <dbReference type="ARBA" id="ARBA00023136"/>
    </source>
</evidence>
<evidence type="ECO:0000256" key="3">
    <source>
        <dbReference type="ARBA" id="ARBA00022448"/>
    </source>
</evidence>
<accession>A0AAV4UYQ2</accession>
<protein>
    <submittedName>
        <fullName evidence="12">Sodium-dependent multivitamin transporter</fullName>
    </submittedName>
</protein>
<feature type="transmembrane region" description="Helical" evidence="11">
    <location>
        <begin position="1068"/>
        <end position="1087"/>
    </location>
</feature>
<dbReference type="InterPro" id="IPR001734">
    <property type="entry name" value="Na/solute_symporter"/>
</dbReference>
<feature type="transmembrane region" description="Helical" evidence="11">
    <location>
        <begin position="440"/>
        <end position="461"/>
    </location>
</feature>
<feature type="transmembrane region" description="Helical" evidence="11">
    <location>
        <begin position="1175"/>
        <end position="1201"/>
    </location>
</feature>
<dbReference type="EMBL" id="BPLQ01012105">
    <property type="protein sequence ID" value="GIY62584.1"/>
    <property type="molecule type" value="Genomic_DNA"/>
</dbReference>
<evidence type="ECO:0000256" key="4">
    <source>
        <dbReference type="ARBA" id="ARBA00022475"/>
    </source>
</evidence>
<feature type="transmembrane region" description="Helical" evidence="11">
    <location>
        <begin position="111"/>
        <end position="133"/>
    </location>
</feature>
<feature type="transmembrane region" description="Helical" evidence="11">
    <location>
        <begin position="892"/>
        <end position="910"/>
    </location>
</feature>
<organism evidence="12 13">
    <name type="scientific">Caerostris darwini</name>
    <dbReference type="NCBI Taxonomy" id="1538125"/>
    <lineage>
        <taxon>Eukaryota</taxon>
        <taxon>Metazoa</taxon>
        <taxon>Ecdysozoa</taxon>
        <taxon>Arthropoda</taxon>
        <taxon>Chelicerata</taxon>
        <taxon>Arachnida</taxon>
        <taxon>Araneae</taxon>
        <taxon>Araneomorphae</taxon>
        <taxon>Entelegynae</taxon>
        <taxon>Araneoidea</taxon>
        <taxon>Araneidae</taxon>
        <taxon>Caerostris</taxon>
    </lineage>
</organism>
<comment type="subcellular location">
    <subcellularLocation>
        <location evidence="1">Cell membrane</location>
        <topology evidence="1">Multi-pass membrane protein</topology>
    </subcellularLocation>
</comment>
<feature type="transmembrane region" description="Helical" evidence="11">
    <location>
        <begin position="365"/>
        <end position="393"/>
    </location>
</feature>
<feature type="transmembrane region" description="Helical" evidence="11">
    <location>
        <begin position="179"/>
        <end position="202"/>
    </location>
</feature>
<evidence type="ECO:0000256" key="10">
    <source>
        <dbReference type="ARBA" id="ARBA00023201"/>
    </source>
</evidence>
<feature type="transmembrane region" description="Helical" evidence="11">
    <location>
        <begin position="839"/>
        <end position="864"/>
    </location>
</feature>
<feature type="transmembrane region" description="Helical" evidence="11">
    <location>
        <begin position="738"/>
        <end position="761"/>
    </location>
</feature>
<feature type="transmembrane region" description="Helical" evidence="11">
    <location>
        <begin position="706"/>
        <end position="726"/>
    </location>
</feature>
<dbReference type="Proteomes" id="UP001054837">
    <property type="component" value="Unassembled WGS sequence"/>
</dbReference>
<dbReference type="NCBIfam" id="TIGR00813">
    <property type="entry name" value="sss"/>
    <property type="match status" value="2"/>
</dbReference>
<sequence length="1266" mass="139119">MHIICRLRGVNTRICVTAGFHTNIRIIMTTTREVFVIWDYLVVAAMLVVSGAIGVYFRFSGGKQKTTSEYLMAGRNMDMLPVVLSLMATIQTAVGTLGFPGEVYLYGAQLYLYPLGFTVALILCTFVHTPVYFGIQVTSAYEYLEKRFGKTTRIIISVLFVIQMILFMSVGLYSPSIALSAVSGLSHIVSILAVGLVCAFYCTLGGMKAVLWTDVFQSILMFFALLSVIIKGSIDVGGFQNMLKIAEEGGRLNFFNTTFDPTLRFTVWSALIGGFMYGMTTCGANQTQVQRLLTVSSLRRSQLALLISIPFNLLMYYTIYTCGLVIYANFAGCDPLLQTDSSGISSADQLIPYYMIRSFSMYPGMAGFCVSGVFCAALTSISSAVNSLAAVTYEDFVKPFCKCNSMMTEKSATRMSKFLALFYSAVCIAMTYLVGNIKAIIPAAFVVFTAIGGPTLSIITLGMLTTTSNQKGIIVGLLSGIALNGWIGTGAIISEFPQIKLPQSTEFCPNNATDLFLSTFSYVNSTNISLDIMSTEATTTLTDGISILKEEIFPLFKLSFLLHPVPGTILTFLLGYIVSYITGGDRDVDENLVCPFMRKYLSANTVKAEEKVNPPAVPDMDNHNGFINTLDNGHLKNGKLRDHILEERLQNKLSQASTMTHLLGITDYVIIVLMLCVSAVIGIYFRFTGGRQKVTDEFLMGNREMGITPVAISLMGTCLSSVFVLGVPAETYLYGTQLAVTILGIPIGGLVAVYGFLPVFYDMKVSTAYEYLEKRFGKTTRTVSAVLFTISMILYMGIVLYTPSLALNAVTGLSTWTSVLTLAGVCAFYSALGGLKAVLWTVVFQAVLMYISVTAVIIKIAMILGFKDANGVAYQESRVNLFNFSWSLTERYTFWNSLFAGIVFYTNTFAVNQSQIQRFLSVGSTRKAQKVLFASLPLILLFKFFTYWDGVVIYSFFHNCDPMMDKGVKLGSSDQLFPYTVLKIFGDIPGLSGLCIAGVFGSSLGTLSSAVNTLAAVTVEDFIKPYCFCKKLSDVWMSFIAKIVALLFVALTLLMALIAANFRGVIEATSIVMGMVGGTVLAVYSLGMFSTTANEPGTLIGLLVGFTIYAWMSIGSYLTKADFKTLSRSTERCPANSSLKFLNATQGSLVLNIAKPLFIPREEEKYIFPVYRWSFMWFPVFAFVIVLLVGYIASFIISFWFNAPKVKPESLSPIVRRLYFKPAKSVEETKGVCSEMELSDREKNENTPYLVSYGHVNPAMTETEYI</sequence>
<keyword evidence="13" id="KW-1185">Reference proteome</keyword>
<keyword evidence="6 11" id="KW-1133">Transmembrane helix</keyword>
<comment type="similarity">
    <text evidence="2">Belongs to the sodium:solute symporter (SSF) (TC 2.A.21) family.</text>
</comment>
<keyword evidence="10" id="KW-0739">Sodium transport</keyword>
<feature type="transmembrane region" description="Helical" evidence="11">
    <location>
        <begin position="1099"/>
        <end position="1118"/>
    </location>
</feature>
<dbReference type="CDD" id="cd11492">
    <property type="entry name" value="SLC5sbd_NIS-SMVT"/>
    <property type="match status" value="2"/>
</dbReference>
<dbReference type="GO" id="GO:0006814">
    <property type="term" value="P:sodium ion transport"/>
    <property type="evidence" value="ECO:0007669"/>
    <property type="project" value="UniProtKB-KW"/>
</dbReference>
<evidence type="ECO:0000256" key="5">
    <source>
        <dbReference type="ARBA" id="ARBA00022692"/>
    </source>
</evidence>
<evidence type="ECO:0000256" key="11">
    <source>
        <dbReference type="SAM" id="Phobius"/>
    </source>
</evidence>
<evidence type="ECO:0000256" key="6">
    <source>
        <dbReference type="ARBA" id="ARBA00022989"/>
    </source>
</evidence>
<name>A0AAV4UYQ2_9ARAC</name>
<dbReference type="GO" id="GO:0005886">
    <property type="term" value="C:plasma membrane"/>
    <property type="evidence" value="ECO:0007669"/>
    <property type="project" value="UniProtKB-SubCell"/>
</dbReference>
<gene>
    <name evidence="12" type="primary">CG32669</name>
    <name evidence="12" type="ORF">CDAR_596331</name>
</gene>
<dbReference type="PANTHER" id="PTHR42985">
    <property type="entry name" value="SODIUM-COUPLED MONOCARBOXYLATE TRANSPORTER"/>
    <property type="match status" value="1"/>
</dbReference>